<dbReference type="AlphaFoldDB" id="A0A9D7SIB8"/>
<accession>A0A9D7SIB8</accession>
<keyword evidence="2" id="KW-0732">Signal</keyword>
<sequence length="161" mass="19390">MNRSSLPLAILLSLCPASAWAQVGIHIELGLPVAPPLVLIQPGIQVVEGFHEEVFFHRGWYWCRRPDGWYRARSPRARFVWVERHRVPGPLVRVPMGHYRNWHREGRPGEHRGVAPGHREERRHERREERREERRDERRREYRENRQPEGRDHHGHDPDRR</sequence>
<comment type="caution">
    <text evidence="3">The sequence shown here is derived from an EMBL/GenBank/DDBJ whole genome shotgun (WGS) entry which is preliminary data.</text>
</comment>
<feature type="signal peptide" evidence="2">
    <location>
        <begin position="1"/>
        <end position="21"/>
    </location>
</feature>
<dbReference type="Proteomes" id="UP000886657">
    <property type="component" value="Unassembled WGS sequence"/>
</dbReference>
<name>A0A9D7SIB8_9BACT</name>
<dbReference type="EMBL" id="JADKIO010000013">
    <property type="protein sequence ID" value="MBK9798010.1"/>
    <property type="molecule type" value="Genomic_DNA"/>
</dbReference>
<feature type="region of interest" description="Disordered" evidence="1">
    <location>
        <begin position="102"/>
        <end position="161"/>
    </location>
</feature>
<gene>
    <name evidence="3" type="ORF">IPP58_16320</name>
</gene>
<evidence type="ECO:0008006" key="5">
    <source>
        <dbReference type="Google" id="ProtNLM"/>
    </source>
</evidence>
<evidence type="ECO:0000256" key="2">
    <source>
        <dbReference type="SAM" id="SignalP"/>
    </source>
</evidence>
<proteinExistence type="predicted"/>
<feature type="chain" id="PRO_5038496122" description="YXWGXW repeat-containing protein" evidence="2">
    <location>
        <begin position="22"/>
        <end position="161"/>
    </location>
</feature>
<protein>
    <recommendedName>
        <fullName evidence="5">YXWGXW repeat-containing protein</fullName>
    </recommendedName>
</protein>
<evidence type="ECO:0000313" key="3">
    <source>
        <dbReference type="EMBL" id="MBK9798010.1"/>
    </source>
</evidence>
<evidence type="ECO:0000313" key="4">
    <source>
        <dbReference type="Proteomes" id="UP000886657"/>
    </source>
</evidence>
<organism evidence="3 4">
    <name type="scientific">Candidatus Geothrix skivensis</name>
    <dbReference type="NCBI Taxonomy" id="2954439"/>
    <lineage>
        <taxon>Bacteria</taxon>
        <taxon>Pseudomonadati</taxon>
        <taxon>Acidobacteriota</taxon>
        <taxon>Holophagae</taxon>
        <taxon>Holophagales</taxon>
        <taxon>Holophagaceae</taxon>
        <taxon>Geothrix</taxon>
    </lineage>
</organism>
<evidence type="ECO:0000256" key="1">
    <source>
        <dbReference type="SAM" id="MobiDB-lite"/>
    </source>
</evidence>
<reference evidence="3" key="1">
    <citation type="submission" date="2020-10" db="EMBL/GenBank/DDBJ databases">
        <title>Connecting structure to function with the recovery of over 1000 high-quality activated sludge metagenome-assembled genomes encoding full-length rRNA genes using long-read sequencing.</title>
        <authorList>
            <person name="Singleton C.M."/>
            <person name="Petriglieri F."/>
            <person name="Kristensen J.M."/>
            <person name="Kirkegaard R.H."/>
            <person name="Michaelsen T.Y."/>
            <person name="Andersen M.H."/>
            <person name="Karst S.M."/>
            <person name="Dueholm M.S."/>
            <person name="Nielsen P.H."/>
            <person name="Albertsen M."/>
        </authorList>
    </citation>
    <scope>NUCLEOTIDE SEQUENCE</scope>
    <source>
        <strain evidence="3">Skiv_18-Q3-R9-52_MAXAC.067</strain>
    </source>
</reference>